<dbReference type="PRINTS" id="PR00959">
    <property type="entry name" value="MEVGALKINASE"/>
</dbReference>
<gene>
    <name evidence="10" type="ORF">H9786_00890</name>
</gene>
<organism evidence="10 11">
    <name type="scientific">Candidatus Brachybacterium merdavium</name>
    <dbReference type="NCBI Taxonomy" id="2838513"/>
    <lineage>
        <taxon>Bacteria</taxon>
        <taxon>Bacillati</taxon>
        <taxon>Actinomycetota</taxon>
        <taxon>Actinomycetes</taxon>
        <taxon>Micrococcales</taxon>
        <taxon>Dermabacteraceae</taxon>
        <taxon>Brachybacterium</taxon>
    </lineage>
</organism>
<evidence type="ECO:0000256" key="1">
    <source>
        <dbReference type="ARBA" id="ARBA00006566"/>
    </source>
</evidence>
<dbReference type="EMBL" id="DWZH01000007">
    <property type="protein sequence ID" value="HJB09078.1"/>
    <property type="molecule type" value="Genomic_DNA"/>
</dbReference>
<feature type="domain" description="Galactokinase N-terminal" evidence="9">
    <location>
        <begin position="27"/>
        <end position="61"/>
    </location>
</feature>
<comment type="caution">
    <text evidence="10">The sequence shown here is derived from an EMBL/GenBank/DDBJ whole genome shotgun (WGS) entry which is preliminary data.</text>
</comment>
<dbReference type="PRINTS" id="PR00473">
    <property type="entry name" value="GALCTOKINASE"/>
</dbReference>
<keyword evidence="5" id="KW-0067">ATP-binding</keyword>
<dbReference type="InterPro" id="IPR020568">
    <property type="entry name" value="Ribosomal_Su5_D2-typ_SF"/>
</dbReference>
<dbReference type="GO" id="GO:0005524">
    <property type="term" value="F:ATP binding"/>
    <property type="evidence" value="ECO:0007669"/>
    <property type="project" value="UniProtKB-KW"/>
</dbReference>
<keyword evidence="6" id="KW-0119">Carbohydrate metabolism</keyword>
<dbReference type="Pfam" id="PF08544">
    <property type="entry name" value="GHMP_kinases_C"/>
    <property type="match status" value="1"/>
</dbReference>
<dbReference type="GO" id="GO:0005829">
    <property type="term" value="C:cytosol"/>
    <property type="evidence" value="ECO:0007669"/>
    <property type="project" value="TreeGrafter"/>
</dbReference>
<evidence type="ECO:0000256" key="6">
    <source>
        <dbReference type="ARBA" id="ARBA00023144"/>
    </source>
</evidence>
<reference evidence="10" key="1">
    <citation type="journal article" date="2021" name="PeerJ">
        <title>Extensive microbial diversity within the chicken gut microbiome revealed by metagenomics and culture.</title>
        <authorList>
            <person name="Gilroy R."/>
            <person name="Ravi A."/>
            <person name="Getino M."/>
            <person name="Pursley I."/>
            <person name="Horton D.L."/>
            <person name="Alikhan N.F."/>
            <person name="Baker D."/>
            <person name="Gharbi K."/>
            <person name="Hall N."/>
            <person name="Watson M."/>
            <person name="Adriaenssens E.M."/>
            <person name="Foster-Nyarko E."/>
            <person name="Jarju S."/>
            <person name="Secka A."/>
            <person name="Antonio M."/>
            <person name="Oren A."/>
            <person name="Chaudhuri R.R."/>
            <person name="La Ragione R."/>
            <person name="Hildebrand F."/>
            <person name="Pallen M.J."/>
        </authorList>
    </citation>
    <scope>NUCLEOTIDE SEQUENCE</scope>
    <source>
        <strain evidence="10">ChiHjej13B12-24818</strain>
    </source>
</reference>
<keyword evidence="3" id="KW-0547">Nucleotide-binding</keyword>
<dbReference type="Pfam" id="PF00288">
    <property type="entry name" value="GHMP_kinases_N"/>
    <property type="match status" value="1"/>
</dbReference>
<dbReference type="SUPFAM" id="SSF54211">
    <property type="entry name" value="Ribosomal protein S5 domain 2-like"/>
    <property type="match status" value="1"/>
</dbReference>
<dbReference type="Pfam" id="PF10509">
    <property type="entry name" value="GalKase_gal_bdg"/>
    <property type="match status" value="1"/>
</dbReference>
<comment type="similarity">
    <text evidence="1">Belongs to the GHMP kinase family. GalK subfamily.</text>
</comment>
<keyword evidence="4" id="KW-0418">Kinase</keyword>
<dbReference type="InterPro" id="IPR006204">
    <property type="entry name" value="GHMP_kinase_N_dom"/>
</dbReference>
<feature type="domain" description="GHMP kinase C-terminal" evidence="8">
    <location>
        <begin position="324"/>
        <end position="403"/>
    </location>
</feature>
<evidence type="ECO:0000256" key="3">
    <source>
        <dbReference type="ARBA" id="ARBA00022741"/>
    </source>
</evidence>
<reference evidence="10" key="2">
    <citation type="submission" date="2021-04" db="EMBL/GenBank/DDBJ databases">
        <authorList>
            <person name="Gilroy R."/>
        </authorList>
    </citation>
    <scope>NUCLEOTIDE SEQUENCE</scope>
    <source>
        <strain evidence="10">ChiHjej13B12-24818</strain>
    </source>
</reference>
<feature type="domain" description="GHMP kinase N-terminal" evidence="7">
    <location>
        <begin position="103"/>
        <end position="155"/>
    </location>
</feature>
<keyword evidence="6" id="KW-0299">Galactose metabolism</keyword>
<proteinExistence type="inferred from homology"/>
<dbReference type="InterPro" id="IPR000705">
    <property type="entry name" value="Galactokinase"/>
</dbReference>
<protein>
    <submittedName>
        <fullName evidence="10">Galactokinase</fullName>
    </submittedName>
</protein>
<evidence type="ECO:0000259" key="8">
    <source>
        <dbReference type="Pfam" id="PF08544"/>
    </source>
</evidence>
<dbReference type="Proteomes" id="UP000823823">
    <property type="component" value="Unassembled WGS sequence"/>
</dbReference>
<dbReference type="InterPro" id="IPR013750">
    <property type="entry name" value="GHMP_kinase_C_dom"/>
</dbReference>
<dbReference type="Gene3D" id="3.30.70.890">
    <property type="entry name" value="GHMP kinase, C-terminal domain"/>
    <property type="match status" value="1"/>
</dbReference>
<evidence type="ECO:0000313" key="11">
    <source>
        <dbReference type="Proteomes" id="UP000823823"/>
    </source>
</evidence>
<dbReference type="SUPFAM" id="SSF55060">
    <property type="entry name" value="GHMP Kinase, C-terminal domain"/>
    <property type="match status" value="1"/>
</dbReference>
<evidence type="ECO:0000256" key="5">
    <source>
        <dbReference type="ARBA" id="ARBA00022840"/>
    </source>
</evidence>
<sequence>MSDVLEELSGPAREAVRTATLTAPRSVSWFVPGRIELLGKHTDYAGGRSLLAAVDVGHTVSATARPDRLLVVRSEVADGVVTIDLDQRHARPAEEGDGHWSGYVRTVADRLDANFPGRVRGADLTVTSTLPLAAGMSSSSALVVGLALCLIDLSEIAADPAFTSEITSPEQLGEYLGTVENGQSFGALAGHRGVGTFGGSEDHTAMLCAVPDALVQYSFCPVRHERTIDFQPGLALAVAVSGVEAAKTGAARDHYNRVSLAVTEILRRWNEDSGRGDITLADAIAAGPRAVDRLRELIADDDYLGGRLTQFLEESGRIIPAASEALEQEDLERFGALVDQSQRGAETGLCNQVDETIALQRIARELGAHAASAFGAGFGGSVWALVPEQEAGAFAERWAAHYHRAHPDAVQVRTLVTRPGASAHRVTD</sequence>
<dbReference type="PROSITE" id="PS00627">
    <property type="entry name" value="GHMP_KINASES_ATP"/>
    <property type="match status" value="1"/>
</dbReference>
<dbReference type="InterPro" id="IPR014721">
    <property type="entry name" value="Ribsml_uS5_D2-typ_fold_subgr"/>
</dbReference>
<accession>A0A9D2LAU8</accession>
<dbReference type="PIRSF" id="PIRSF000530">
    <property type="entry name" value="Galactokinase"/>
    <property type="match status" value="1"/>
</dbReference>
<evidence type="ECO:0000256" key="4">
    <source>
        <dbReference type="ARBA" id="ARBA00022777"/>
    </source>
</evidence>
<dbReference type="GO" id="GO:0006012">
    <property type="term" value="P:galactose metabolic process"/>
    <property type="evidence" value="ECO:0007669"/>
    <property type="project" value="UniProtKB-KW"/>
</dbReference>
<evidence type="ECO:0000313" key="10">
    <source>
        <dbReference type="EMBL" id="HJB09078.1"/>
    </source>
</evidence>
<dbReference type="GO" id="GO:0004335">
    <property type="term" value="F:galactokinase activity"/>
    <property type="evidence" value="ECO:0007669"/>
    <property type="project" value="InterPro"/>
</dbReference>
<dbReference type="InterPro" id="IPR006203">
    <property type="entry name" value="GHMP_knse_ATP-bd_CS"/>
</dbReference>
<dbReference type="Gene3D" id="3.30.230.10">
    <property type="match status" value="1"/>
</dbReference>
<keyword evidence="2" id="KW-0808">Transferase</keyword>
<dbReference type="PANTHER" id="PTHR10457">
    <property type="entry name" value="MEVALONATE KINASE/GALACTOKINASE"/>
    <property type="match status" value="1"/>
</dbReference>
<evidence type="ECO:0000259" key="9">
    <source>
        <dbReference type="Pfam" id="PF10509"/>
    </source>
</evidence>
<dbReference type="PANTHER" id="PTHR10457:SF7">
    <property type="entry name" value="GALACTOKINASE-RELATED"/>
    <property type="match status" value="1"/>
</dbReference>
<dbReference type="InterPro" id="IPR036554">
    <property type="entry name" value="GHMP_kinase_C_sf"/>
</dbReference>
<dbReference type="InterPro" id="IPR019539">
    <property type="entry name" value="GalKase_N"/>
</dbReference>
<evidence type="ECO:0000259" key="7">
    <source>
        <dbReference type="Pfam" id="PF00288"/>
    </source>
</evidence>
<name>A0A9D2LAU8_9MICO</name>
<evidence type="ECO:0000256" key="2">
    <source>
        <dbReference type="ARBA" id="ARBA00022679"/>
    </source>
</evidence>
<dbReference type="InterPro" id="IPR006206">
    <property type="entry name" value="Mevalonate/galactokinase"/>
</dbReference>
<dbReference type="AlphaFoldDB" id="A0A9D2LAU8"/>